<dbReference type="RefSeq" id="WP_123200139.1">
    <property type="nucleotide sequence ID" value="NZ_RJMB01000003.1"/>
</dbReference>
<dbReference type="PROSITE" id="PS00211">
    <property type="entry name" value="ABC_TRANSPORTER_1"/>
    <property type="match status" value="1"/>
</dbReference>
<dbReference type="EMBL" id="RJMB01000003">
    <property type="protein sequence ID" value="RNL86614.1"/>
    <property type="molecule type" value="Genomic_DNA"/>
</dbReference>
<dbReference type="InterPro" id="IPR003593">
    <property type="entry name" value="AAA+_ATPase"/>
</dbReference>
<comment type="caution">
    <text evidence="10">The sequence shown here is derived from an EMBL/GenBank/DDBJ whole genome shotgun (WGS) entry which is preliminary data.</text>
</comment>
<protein>
    <submittedName>
        <fullName evidence="10">ABC transporter ATP-binding protein</fullName>
    </submittedName>
</protein>
<dbReference type="PROSITE" id="PS50893">
    <property type="entry name" value="ABC_TRANSPORTER_2"/>
    <property type="match status" value="1"/>
</dbReference>
<dbReference type="AlphaFoldDB" id="A0A3N0EFL2"/>
<evidence type="ECO:0000256" key="8">
    <source>
        <dbReference type="SAM" id="MobiDB-lite"/>
    </source>
</evidence>
<dbReference type="PANTHER" id="PTHR43297">
    <property type="entry name" value="OLIGOPEPTIDE TRANSPORT ATP-BINDING PROTEIN APPD"/>
    <property type="match status" value="1"/>
</dbReference>
<dbReference type="Pfam" id="PF00005">
    <property type="entry name" value="ABC_tran"/>
    <property type="match status" value="1"/>
</dbReference>
<dbReference type="Proteomes" id="UP000269198">
    <property type="component" value="Unassembled WGS sequence"/>
</dbReference>
<dbReference type="GO" id="GO:0005524">
    <property type="term" value="F:ATP binding"/>
    <property type="evidence" value="ECO:0007669"/>
    <property type="project" value="UniProtKB-KW"/>
</dbReference>
<sequence>MAIARLGSHEDARDSSCSSSPSLLEVDDLEVSIGGTQLLSEVSLTMRAGELVGLVGESGSGKTLTGLSLLGLLPPTAAVTGRIWFEGVDLIAADQSRLRDVRGRAISMIFQEPRASLHPARPLGKQITDVIHAHEQVPAADARRRAVDMLGMVGLPDPRRVMDSYIHELSGGMCQRAMIAMALVCGPRLLVADEPTTALDVTIQAQMIALLRRLASELDLSVLLITHNLGVVVDLCSRIVTMYCGQVVNDDSTSQLLDEPQHPYPSALLRASDISFDSPDDWSGISGAPASPARPPRGCRFHPRCPHAQERCAENAPPLEPGRHGGRTRCLRSDELTLQGVSR</sequence>
<dbReference type="NCBIfam" id="TIGR01727">
    <property type="entry name" value="oligo_HPY"/>
    <property type="match status" value="1"/>
</dbReference>
<comment type="similarity">
    <text evidence="2">Belongs to the ABC transporter superfamily.</text>
</comment>
<keyword evidence="3" id="KW-0813">Transport</keyword>
<dbReference type="InterPro" id="IPR050388">
    <property type="entry name" value="ABC_Ni/Peptide_Import"/>
</dbReference>
<feature type="region of interest" description="Disordered" evidence="8">
    <location>
        <begin position="281"/>
        <end position="300"/>
    </location>
</feature>
<evidence type="ECO:0000256" key="3">
    <source>
        <dbReference type="ARBA" id="ARBA00022448"/>
    </source>
</evidence>
<evidence type="ECO:0000256" key="5">
    <source>
        <dbReference type="ARBA" id="ARBA00022741"/>
    </source>
</evidence>
<feature type="region of interest" description="Disordered" evidence="8">
    <location>
        <begin position="1"/>
        <end position="21"/>
    </location>
</feature>
<evidence type="ECO:0000313" key="11">
    <source>
        <dbReference type="Proteomes" id="UP000269198"/>
    </source>
</evidence>
<dbReference type="SUPFAM" id="SSF52540">
    <property type="entry name" value="P-loop containing nucleoside triphosphate hydrolases"/>
    <property type="match status" value="1"/>
</dbReference>
<dbReference type="GO" id="GO:0016887">
    <property type="term" value="F:ATP hydrolysis activity"/>
    <property type="evidence" value="ECO:0007669"/>
    <property type="project" value="InterPro"/>
</dbReference>
<keyword evidence="4" id="KW-1003">Cell membrane</keyword>
<dbReference type="Pfam" id="PF08352">
    <property type="entry name" value="oligo_HPY"/>
    <property type="match status" value="1"/>
</dbReference>
<evidence type="ECO:0000256" key="1">
    <source>
        <dbReference type="ARBA" id="ARBA00004202"/>
    </source>
</evidence>
<evidence type="ECO:0000256" key="6">
    <source>
        <dbReference type="ARBA" id="ARBA00022840"/>
    </source>
</evidence>
<dbReference type="InterPro" id="IPR003439">
    <property type="entry name" value="ABC_transporter-like_ATP-bd"/>
</dbReference>
<dbReference type="CDD" id="cd03257">
    <property type="entry name" value="ABC_NikE_OppD_transporters"/>
    <property type="match status" value="1"/>
</dbReference>
<dbReference type="FunFam" id="3.40.50.300:FF:000016">
    <property type="entry name" value="Oligopeptide ABC transporter ATP-binding component"/>
    <property type="match status" value="1"/>
</dbReference>
<keyword evidence="7" id="KW-0472">Membrane</keyword>
<evidence type="ECO:0000256" key="7">
    <source>
        <dbReference type="ARBA" id="ARBA00023136"/>
    </source>
</evidence>
<accession>A0A3N0EFL2</accession>
<keyword evidence="5" id="KW-0547">Nucleotide-binding</keyword>
<comment type="subcellular location">
    <subcellularLocation>
        <location evidence="1">Cell membrane</location>
        <topology evidence="1">Peripheral membrane protein</topology>
    </subcellularLocation>
</comment>
<name>A0A3N0EFL2_9ACTN</name>
<keyword evidence="6 10" id="KW-0067">ATP-binding</keyword>
<evidence type="ECO:0000313" key="10">
    <source>
        <dbReference type="EMBL" id="RNL86614.1"/>
    </source>
</evidence>
<dbReference type="SMART" id="SM00382">
    <property type="entry name" value="AAA"/>
    <property type="match status" value="1"/>
</dbReference>
<dbReference type="GO" id="GO:0015833">
    <property type="term" value="P:peptide transport"/>
    <property type="evidence" value="ECO:0007669"/>
    <property type="project" value="InterPro"/>
</dbReference>
<reference evidence="10 11" key="1">
    <citation type="submission" date="2018-11" db="EMBL/GenBank/DDBJ databases">
        <title>The genome draft of YIM 96095.</title>
        <authorList>
            <person name="Tang S.-K."/>
            <person name="Chunyu W.-X."/>
            <person name="Feng Y.-Z."/>
        </authorList>
    </citation>
    <scope>NUCLEOTIDE SEQUENCE [LARGE SCALE GENOMIC DNA]</scope>
    <source>
        <strain evidence="10 11">YIM 96095</strain>
    </source>
</reference>
<keyword evidence="11" id="KW-1185">Reference proteome</keyword>
<dbReference type="InterPro" id="IPR013563">
    <property type="entry name" value="Oligopep_ABC_C"/>
</dbReference>
<feature type="domain" description="ABC transporter" evidence="9">
    <location>
        <begin position="24"/>
        <end position="269"/>
    </location>
</feature>
<evidence type="ECO:0000259" key="9">
    <source>
        <dbReference type="PROSITE" id="PS50893"/>
    </source>
</evidence>
<dbReference type="PANTHER" id="PTHR43297:SF2">
    <property type="entry name" value="DIPEPTIDE TRANSPORT ATP-BINDING PROTEIN DPPD"/>
    <property type="match status" value="1"/>
</dbReference>
<gene>
    <name evidence="10" type="ORF">EFW17_05365</name>
</gene>
<dbReference type="InterPro" id="IPR027417">
    <property type="entry name" value="P-loop_NTPase"/>
</dbReference>
<dbReference type="Gene3D" id="3.40.50.300">
    <property type="entry name" value="P-loop containing nucleotide triphosphate hydrolases"/>
    <property type="match status" value="1"/>
</dbReference>
<proteinExistence type="inferred from homology"/>
<evidence type="ECO:0000256" key="2">
    <source>
        <dbReference type="ARBA" id="ARBA00005417"/>
    </source>
</evidence>
<dbReference type="OrthoDB" id="8036461at2"/>
<evidence type="ECO:0000256" key="4">
    <source>
        <dbReference type="ARBA" id="ARBA00022475"/>
    </source>
</evidence>
<organism evidence="10 11">
    <name type="scientific">Halostreptopolyspora alba</name>
    <dbReference type="NCBI Taxonomy" id="2487137"/>
    <lineage>
        <taxon>Bacteria</taxon>
        <taxon>Bacillati</taxon>
        <taxon>Actinomycetota</taxon>
        <taxon>Actinomycetes</taxon>
        <taxon>Streptosporangiales</taxon>
        <taxon>Nocardiopsidaceae</taxon>
        <taxon>Halostreptopolyspora</taxon>
    </lineage>
</organism>
<dbReference type="InterPro" id="IPR017871">
    <property type="entry name" value="ABC_transporter-like_CS"/>
</dbReference>
<dbReference type="GO" id="GO:0005886">
    <property type="term" value="C:plasma membrane"/>
    <property type="evidence" value="ECO:0007669"/>
    <property type="project" value="UniProtKB-SubCell"/>
</dbReference>